<proteinExistence type="predicted"/>
<name>A0AC61KXN3_9EURY</name>
<dbReference type="EMBL" id="PQXF01000133">
    <property type="protein sequence ID" value="PXF55407.1"/>
    <property type="molecule type" value="Genomic_DNA"/>
</dbReference>
<sequence>MYLNSTPLIYLAKVGLISIIEETGDDLLIPGLVFDEVVTVGKQRGDADSFIIEECIKRGTIKIVDPASKFTGFESEIHAAEMDVMALAREYGCIAIIDDGIAREIGEMCNVNVHGAFYLIFQAVRRGSLSKQESVEKMGEMIRKGWMERLTPSGTHSFRMWRVHTIGYPR</sequence>
<accession>A0AC61KXN3</accession>
<evidence type="ECO:0000313" key="1">
    <source>
        <dbReference type="EMBL" id="PXF55407.1"/>
    </source>
</evidence>
<gene>
    <name evidence="1" type="ORF">C4B59_17525</name>
</gene>
<organism evidence="1 2">
    <name type="scientific">Candidatus Methanogaster sp</name>
    <dbReference type="NCBI Taxonomy" id="3386292"/>
    <lineage>
        <taxon>Archaea</taxon>
        <taxon>Methanobacteriati</taxon>
        <taxon>Methanobacteriota</taxon>
        <taxon>Stenosarchaea group</taxon>
        <taxon>Methanomicrobia</taxon>
        <taxon>Methanosarcinales</taxon>
        <taxon>ANME-2 cluster</taxon>
        <taxon>Candidatus Methanogasteraceae</taxon>
        <taxon>Candidatus Methanogaster</taxon>
    </lineage>
</organism>
<evidence type="ECO:0000313" key="2">
    <source>
        <dbReference type="Proteomes" id="UP000248329"/>
    </source>
</evidence>
<reference evidence="1" key="1">
    <citation type="submission" date="2018-01" db="EMBL/GenBank/DDBJ databases">
        <authorList>
            <person name="Krukenberg V."/>
        </authorList>
    </citation>
    <scope>NUCLEOTIDE SEQUENCE</scope>
    <source>
        <strain evidence="1">E20ANME2</strain>
    </source>
</reference>
<protein>
    <submittedName>
        <fullName evidence="1">DUF3368 domain-containing protein</fullName>
    </submittedName>
</protein>
<comment type="caution">
    <text evidence="1">The sequence shown here is derived from an EMBL/GenBank/DDBJ whole genome shotgun (WGS) entry which is preliminary data.</text>
</comment>
<dbReference type="Proteomes" id="UP000248329">
    <property type="component" value="Unassembled WGS sequence"/>
</dbReference>